<evidence type="ECO:0000256" key="1">
    <source>
        <dbReference type="ARBA" id="ARBA00022679"/>
    </source>
</evidence>
<protein>
    <submittedName>
        <fullName evidence="4">GNAT family N-acetyltransferase</fullName>
    </submittedName>
</protein>
<dbReference type="CDD" id="cd04301">
    <property type="entry name" value="NAT_SF"/>
    <property type="match status" value="1"/>
</dbReference>
<dbReference type="PANTHER" id="PTHR43420">
    <property type="entry name" value="ACETYLTRANSFERASE"/>
    <property type="match status" value="1"/>
</dbReference>
<dbReference type="PROSITE" id="PS51186">
    <property type="entry name" value="GNAT"/>
    <property type="match status" value="1"/>
</dbReference>
<gene>
    <name evidence="4" type="ORF">BRM3_01295</name>
</gene>
<name>A0ABY6G1M2_9MICO</name>
<proteinExistence type="predicted"/>
<dbReference type="Pfam" id="PF00583">
    <property type="entry name" value="Acetyltransf_1"/>
    <property type="match status" value="1"/>
</dbReference>
<evidence type="ECO:0000313" key="4">
    <source>
        <dbReference type="EMBL" id="UYG17099.1"/>
    </source>
</evidence>
<evidence type="ECO:0000259" key="3">
    <source>
        <dbReference type="PROSITE" id="PS51186"/>
    </source>
</evidence>
<organism evidence="4 5">
    <name type="scientific">Brachybacterium huguangmaarense</name>
    <dbReference type="NCBI Taxonomy" id="1652028"/>
    <lineage>
        <taxon>Bacteria</taxon>
        <taxon>Bacillati</taxon>
        <taxon>Actinomycetota</taxon>
        <taxon>Actinomycetes</taxon>
        <taxon>Micrococcales</taxon>
        <taxon>Dermabacteraceae</taxon>
        <taxon>Brachybacterium</taxon>
    </lineage>
</organism>
<dbReference type="Proteomes" id="UP001164305">
    <property type="component" value="Chromosome"/>
</dbReference>
<dbReference type="SUPFAM" id="SSF55729">
    <property type="entry name" value="Acyl-CoA N-acyltransferases (Nat)"/>
    <property type="match status" value="1"/>
</dbReference>
<feature type="domain" description="N-acetyltransferase" evidence="3">
    <location>
        <begin position="203"/>
        <end position="353"/>
    </location>
</feature>
<dbReference type="RefSeq" id="WP_263594308.1">
    <property type="nucleotide sequence ID" value="NZ_CP107020.1"/>
</dbReference>
<evidence type="ECO:0000256" key="2">
    <source>
        <dbReference type="ARBA" id="ARBA00023315"/>
    </source>
</evidence>
<keyword evidence="2" id="KW-0012">Acyltransferase</keyword>
<sequence>MILTDPFPPVLPARWTSRLPLEADVPDVAALLLADARTYDPEASVETDQIASRLVGLRSWSRRQVVIVPDDDAPLAERRPVAWVGLEDRARGRTNVQWVVGQDVPDREALAAALLDWADEVGGSFARHRGLDGTQLDATAESGDAWRMRMLEAHGYTRVRTWLHMERPVTPEEAATTPAPREGVRVRRVDTHSSGLPVAQDVRTVHRMLEESFADHFNSYRESFAEFASRLVEGPEARWDHWFIAEVQQEDGSWLPGGGLVADPMPATPSAGEGTYLEYLGVHRSARGRGVAKALLNAAIRDAAERGRTRVGLEVDADSPTGADGLYRSMGWETTSRTVSFHAHATARASRLDDEG</sequence>
<dbReference type="InterPro" id="IPR000182">
    <property type="entry name" value="GNAT_dom"/>
</dbReference>
<keyword evidence="1" id="KW-0808">Transferase</keyword>
<dbReference type="EMBL" id="CP107020">
    <property type="protein sequence ID" value="UYG17099.1"/>
    <property type="molecule type" value="Genomic_DNA"/>
</dbReference>
<evidence type="ECO:0000313" key="5">
    <source>
        <dbReference type="Proteomes" id="UP001164305"/>
    </source>
</evidence>
<reference evidence="4" key="1">
    <citation type="submission" date="2022-10" db="EMBL/GenBank/DDBJ databases">
        <title>Whole-Genome Sequencing of Brachybacterium huguangmaarense BRM-3, Isolated from Betula schmidtii.</title>
        <authorList>
            <person name="Haam D."/>
        </authorList>
    </citation>
    <scope>NUCLEOTIDE SEQUENCE</scope>
    <source>
        <strain evidence="4">BRM-3</strain>
    </source>
</reference>
<dbReference type="InterPro" id="IPR016181">
    <property type="entry name" value="Acyl_CoA_acyltransferase"/>
</dbReference>
<keyword evidence="5" id="KW-1185">Reference proteome</keyword>
<dbReference type="Gene3D" id="3.40.630.30">
    <property type="match status" value="1"/>
</dbReference>
<accession>A0ABY6G1M2</accession>
<dbReference type="InterPro" id="IPR050680">
    <property type="entry name" value="YpeA/RimI_acetyltransf"/>
</dbReference>